<keyword evidence="2" id="KW-1185">Reference proteome</keyword>
<gene>
    <name evidence="1" type="ORF">KM842_13170</name>
</gene>
<proteinExistence type="predicted"/>
<evidence type="ECO:0000313" key="1">
    <source>
        <dbReference type="EMBL" id="QWS33184.1"/>
    </source>
</evidence>
<organism evidence="1 2">
    <name type="scientific">Curtobacterium aetherium</name>
    <dbReference type="NCBI Taxonomy" id="2841594"/>
    <lineage>
        <taxon>Bacteria</taxon>
        <taxon>Bacillati</taxon>
        <taxon>Actinomycetota</taxon>
        <taxon>Actinomycetes</taxon>
        <taxon>Micrococcales</taxon>
        <taxon>Microbacteriaceae</taxon>
        <taxon>Curtobacterium</taxon>
    </lineage>
</organism>
<reference evidence="1" key="1">
    <citation type="submission" date="2021-06" db="EMBL/GenBank/DDBJ databases">
        <authorList>
            <person name="Ellington A.J."/>
            <person name="Bryan N.C."/>
            <person name="Christner B.C."/>
            <person name="Reisch C.R."/>
        </authorList>
    </citation>
    <scope>NUCLEOTIDE SEQUENCE</scope>
    <source>
        <strain evidence="1">L6-1</strain>
    </source>
</reference>
<evidence type="ECO:0000313" key="2">
    <source>
        <dbReference type="Proteomes" id="UP000681794"/>
    </source>
</evidence>
<sequence>MDADIDQVAEDLRAAVGDFVRAARPDEQLSDNQLSILGMLDREGPATIAALAARCRIRHQSATKVVEQLRAAQLVDIGAHPSDRRAVQVAISPTGGAALREERARRSAWIAEAIRTRLSEREQADVPALVAVLRQLTASR</sequence>
<protein>
    <submittedName>
        <fullName evidence="1">MarR family transcriptional regulator</fullName>
    </submittedName>
</protein>
<dbReference type="Proteomes" id="UP000681794">
    <property type="component" value="Chromosome"/>
</dbReference>
<accession>A0ACD1E2V0</accession>
<name>A0ACD1E2V0_9MICO</name>
<dbReference type="EMBL" id="CP076544">
    <property type="protein sequence ID" value="QWS33184.1"/>
    <property type="molecule type" value="Genomic_DNA"/>
</dbReference>